<keyword evidence="4" id="KW-1185">Reference proteome</keyword>
<organism evidence="3 4">
    <name type="scientific">Neomicrococcus lactis</name>
    <dbReference type="NCBI Taxonomy" id="732241"/>
    <lineage>
        <taxon>Bacteria</taxon>
        <taxon>Bacillati</taxon>
        <taxon>Actinomycetota</taxon>
        <taxon>Actinomycetes</taxon>
        <taxon>Micrococcales</taxon>
        <taxon>Micrococcaceae</taxon>
        <taxon>Neomicrococcus</taxon>
    </lineage>
</organism>
<dbReference type="Gene3D" id="3.30.530.20">
    <property type="match status" value="1"/>
</dbReference>
<evidence type="ECO:0000313" key="3">
    <source>
        <dbReference type="EMBL" id="MBB5598555.1"/>
    </source>
</evidence>
<reference evidence="3 4" key="1">
    <citation type="submission" date="2020-08" db="EMBL/GenBank/DDBJ databases">
        <title>Sequencing the genomes of 1000 actinobacteria strains.</title>
        <authorList>
            <person name="Klenk H.-P."/>
        </authorList>
    </citation>
    <scope>NUCLEOTIDE SEQUENCE [LARGE SCALE GENOMIC DNA]</scope>
    <source>
        <strain evidence="3 4">DSM 23694</strain>
    </source>
</reference>
<dbReference type="EMBL" id="JACHBL010000001">
    <property type="protein sequence ID" value="MBB5598555.1"/>
    <property type="molecule type" value="Genomic_DNA"/>
</dbReference>
<proteinExistence type="inferred from homology"/>
<evidence type="ECO:0000259" key="2">
    <source>
        <dbReference type="Pfam" id="PF08327"/>
    </source>
</evidence>
<comment type="similarity">
    <text evidence="1">Belongs to the AHA1 family.</text>
</comment>
<accession>A0A7W8YC63</accession>
<protein>
    <submittedName>
        <fullName evidence="3">Uncharacterized protein YndB with AHSA1/START domain</fullName>
    </submittedName>
</protein>
<dbReference type="SUPFAM" id="SSF55961">
    <property type="entry name" value="Bet v1-like"/>
    <property type="match status" value="1"/>
</dbReference>
<dbReference type="InterPro" id="IPR013538">
    <property type="entry name" value="ASHA1/2-like_C"/>
</dbReference>
<dbReference type="InterPro" id="IPR023393">
    <property type="entry name" value="START-like_dom_sf"/>
</dbReference>
<evidence type="ECO:0000256" key="1">
    <source>
        <dbReference type="ARBA" id="ARBA00006817"/>
    </source>
</evidence>
<dbReference type="RefSeq" id="WP_183642409.1">
    <property type="nucleotide sequence ID" value="NZ_JACHBL010000001.1"/>
</dbReference>
<evidence type="ECO:0000313" key="4">
    <source>
        <dbReference type="Proteomes" id="UP000523863"/>
    </source>
</evidence>
<dbReference type="Proteomes" id="UP000523863">
    <property type="component" value="Unassembled WGS sequence"/>
</dbReference>
<dbReference type="Pfam" id="PF08327">
    <property type="entry name" value="AHSA1"/>
    <property type="match status" value="1"/>
</dbReference>
<name>A0A7W8YC63_9MICC</name>
<gene>
    <name evidence="3" type="ORF">BKA12_001635</name>
</gene>
<feature type="domain" description="Activator of Hsp90 ATPase homologue 1/2-like C-terminal" evidence="2">
    <location>
        <begin position="27"/>
        <end position="143"/>
    </location>
</feature>
<dbReference type="AlphaFoldDB" id="A0A7W8YC63"/>
<comment type="caution">
    <text evidence="3">The sequence shown here is derived from an EMBL/GenBank/DDBJ whole genome shotgun (WGS) entry which is preliminary data.</text>
</comment>
<sequence length="173" mass="19455">MSPSATGKFDQLDDDQFQLILHRHFEVSPETVWTVLTDSKECGRWMGTWTGDPASGEVQMTMVAEEGDEPQAVKILKCDPPMLVRVQQGPAEQPWILEARLAENGSTTELTFTQPMDREFALAMLPDIGPGWEFYLDRLVAAVAGEDANQIKWDDYYPSLKAPYETMARRAEG</sequence>